<name>A0A3N3DTX7_9VIBR</name>
<reference evidence="2 3" key="1">
    <citation type="submission" date="2018-11" db="EMBL/GenBank/DDBJ databases">
        <title>Vibrio ponticus strain CAIM 1751 pathogenic for the snapper Lutjanus guttatus.</title>
        <authorList>
            <person name="Soto-Rodriguez S."/>
            <person name="Lozano-Olvera R."/>
            <person name="Gomez-Gil B."/>
        </authorList>
    </citation>
    <scope>NUCLEOTIDE SEQUENCE [LARGE SCALE GENOMIC DNA]</scope>
    <source>
        <strain evidence="2 3">CAIM 1751</strain>
    </source>
</reference>
<feature type="domain" description="Abortive infection protein-like C-terminal" evidence="1">
    <location>
        <begin position="245"/>
        <end position="316"/>
    </location>
</feature>
<dbReference type="RefSeq" id="WP_123783509.1">
    <property type="nucleotide sequence ID" value="NZ_RKIK01000104.1"/>
</dbReference>
<organism evidence="2 3">
    <name type="scientific">Vibrio ponticus</name>
    <dbReference type="NCBI Taxonomy" id="265668"/>
    <lineage>
        <taxon>Bacteria</taxon>
        <taxon>Pseudomonadati</taxon>
        <taxon>Pseudomonadota</taxon>
        <taxon>Gammaproteobacteria</taxon>
        <taxon>Vibrionales</taxon>
        <taxon>Vibrionaceae</taxon>
        <taxon>Vibrio</taxon>
    </lineage>
</organism>
<dbReference type="Pfam" id="PF14355">
    <property type="entry name" value="Abi_C"/>
    <property type="match status" value="1"/>
</dbReference>
<evidence type="ECO:0000313" key="2">
    <source>
        <dbReference type="EMBL" id="ROV57933.1"/>
    </source>
</evidence>
<gene>
    <name evidence="2" type="ORF">EGH82_20780</name>
</gene>
<dbReference type="AlphaFoldDB" id="A0A3N3DTX7"/>
<comment type="caution">
    <text evidence="2">The sequence shown here is derived from an EMBL/GenBank/DDBJ whole genome shotgun (WGS) entry which is preliminary data.</text>
</comment>
<protein>
    <recommendedName>
        <fullName evidence="1">Abortive infection protein-like C-terminal domain-containing protein</fullName>
    </recommendedName>
</protein>
<evidence type="ECO:0000313" key="3">
    <source>
        <dbReference type="Proteomes" id="UP000278792"/>
    </source>
</evidence>
<dbReference type="InterPro" id="IPR026001">
    <property type="entry name" value="Abi-like_C"/>
</dbReference>
<sequence length="341" mass="37811">MHPENACFPYQRLSEVYLTRKAQLSAKVSSISTIGGNILLINDLHKNGIKMPLVLPAELQFATEYPFAIPDNVFKELQTLIGRVNSNERCEEKSLIEIYKKHMAKPAEIEYSRSSNTDWAKGDLEWYMTKARKNGPGFIASIYNAFEQLSRLEITVPTDVHINQILSKHGMPCHINNGELVMAGNVQVPEPSLSMSQTVIRALQDAKTLPPASAIDRVHTALHAYLVSLCQDASIPLASGVTAQKAFKELKSNHPALQPQGNRPAEVANVLNSMAATINALGTLRNHASLAHNNELLLEPEAQAMINAAVTIFRYIEECMARHNRTTVQARPDVWGDIEWA</sequence>
<evidence type="ECO:0000259" key="1">
    <source>
        <dbReference type="Pfam" id="PF14355"/>
    </source>
</evidence>
<dbReference type="Proteomes" id="UP000278792">
    <property type="component" value="Unassembled WGS sequence"/>
</dbReference>
<dbReference type="EMBL" id="RKIK01000104">
    <property type="protein sequence ID" value="ROV57933.1"/>
    <property type="molecule type" value="Genomic_DNA"/>
</dbReference>
<proteinExistence type="predicted"/>
<accession>A0A3N3DTX7</accession>